<protein>
    <submittedName>
        <fullName evidence="2">Uncharacterized protein</fullName>
    </submittedName>
</protein>
<dbReference type="EMBL" id="BTGU01000002">
    <property type="protein sequence ID" value="GMN28365.1"/>
    <property type="molecule type" value="Genomic_DNA"/>
</dbReference>
<comment type="caution">
    <text evidence="2">The sequence shown here is derived from an EMBL/GenBank/DDBJ whole genome shotgun (WGS) entry which is preliminary data.</text>
</comment>
<keyword evidence="3" id="KW-1185">Reference proteome</keyword>
<dbReference type="Proteomes" id="UP001187192">
    <property type="component" value="Unassembled WGS sequence"/>
</dbReference>
<keyword evidence="1" id="KW-0812">Transmembrane</keyword>
<gene>
    <name evidence="2" type="ORF">TIFTF001_002028</name>
</gene>
<reference evidence="2" key="1">
    <citation type="submission" date="2023-07" db="EMBL/GenBank/DDBJ databases">
        <title>draft genome sequence of fig (Ficus carica).</title>
        <authorList>
            <person name="Takahashi T."/>
            <person name="Nishimura K."/>
        </authorList>
    </citation>
    <scope>NUCLEOTIDE SEQUENCE</scope>
</reference>
<name>A0AA87ZBC9_FICCA</name>
<evidence type="ECO:0000313" key="3">
    <source>
        <dbReference type="Proteomes" id="UP001187192"/>
    </source>
</evidence>
<accession>A0AA87ZBC9</accession>
<feature type="transmembrane region" description="Helical" evidence="1">
    <location>
        <begin position="85"/>
        <end position="102"/>
    </location>
</feature>
<keyword evidence="1" id="KW-1133">Transmembrane helix</keyword>
<dbReference type="AlphaFoldDB" id="A0AA87ZBC9"/>
<evidence type="ECO:0000313" key="2">
    <source>
        <dbReference type="EMBL" id="GMN28365.1"/>
    </source>
</evidence>
<organism evidence="2 3">
    <name type="scientific">Ficus carica</name>
    <name type="common">Common fig</name>
    <dbReference type="NCBI Taxonomy" id="3494"/>
    <lineage>
        <taxon>Eukaryota</taxon>
        <taxon>Viridiplantae</taxon>
        <taxon>Streptophyta</taxon>
        <taxon>Embryophyta</taxon>
        <taxon>Tracheophyta</taxon>
        <taxon>Spermatophyta</taxon>
        <taxon>Magnoliopsida</taxon>
        <taxon>eudicotyledons</taxon>
        <taxon>Gunneridae</taxon>
        <taxon>Pentapetalae</taxon>
        <taxon>rosids</taxon>
        <taxon>fabids</taxon>
        <taxon>Rosales</taxon>
        <taxon>Moraceae</taxon>
        <taxon>Ficeae</taxon>
        <taxon>Ficus</taxon>
    </lineage>
</organism>
<proteinExistence type="predicted"/>
<keyword evidence="1" id="KW-0472">Membrane</keyword>
<sequence length="113" mass="12498">MTSLWIMVSYEGEWIKSPETGTFRFDGSKAKGISVLENITYIELLDKAFAIAMSMKMMTSAPHLQDELLKMCQLSLKLTQDSPKALVTLLLLIPSLLLLALLSPKIHANQSSG</sequence>
<evidence type="ECO:0000256" key="1">
    <source>
        <dbReference type="SAM" id="Phobius"/>
    </source>
</evidence>